<protein>
    <recommendedName>
        <fullName evidence="1">HAT C-terminal dimerisation domain-containing protein</fullName>
    </recommendedName>
</protein>
<gene>
    <name evidence="3" type="ORF">FNK824_LOCUS26150</name>
    <name evidence="2" type="ORF">SEV965_LOCUS37355</name>
</gene>
<comment type="caution">
    <text evidence="2">The sequence shown here is derived from an EMBL/GenBank/DDBJ whole genome shotgun (WGS) entry which is preliminary data.</text>
</comment>
<dbReference type="AlphaFoldDB" id="A0A815UUM7"/>
<name>A0A815UUM7_9BILA</name>
<evidence type="ECO:0000259" key="1">
    <source>
        <dbReference type="Pfam" id="PF05699"/>
    </source>
</evidence>
<proteinExistence type="predicted"/>
<dbReference type="InterPro" id="IPR008906">
    <property type="entry name" value="HATC_C_dom"/>
</dbReference>
<dbReference type="EMBL" id="CAJNOU010007636">
    <property type="protein sequence ID" value="CAF1527690.1"/>
    <property type="molecule type" value="Genomic_DNA"/>
</dbReference>
<evidence type="ECO:0000313" key="2">
    <source>
        <dbReference type="EMBL" id="CAF1527690.1"/>
    </source>
</evidence>
<dbReference type="InterPro" id="IPR012337">
    <property type="entry name" value="RNaseH-like_sf"/>
</dbReference>
<feature type="domain" description="HAT C-terminal dimerisation" evidence="1">
    <location>
        <begin position="362"/>
        <end position="422"/>
    </location>
</feature>
<evidence type="ECO:0000313" key="4">
    <source>
        <dbReference type="Proteomes" id="UP000663889"/>
    </source>
</evidence>
<dbReference type="SUPFAM" id="SSF53098">
    <property type="entry name" value="Ribonuclease H-like"/>
    <property type="match status" value="1"/>
</dbReference>
<organism evidence="2 4">
    <name type="scientific">Rotaria sordida</name>
    <dbReference type="NCBI Taxonomy" id="392033"/>
    <lineage>
        <taxon>Eukaryota</taxon>
        <taxon>Metazoa</taxon>
        <taxon>Spiralia</taxon>
        <taxon>Gnathifera</taxon>
        <taxon>Rotifera</taxon>
        <taxon>Eurotatoria</taxon>
        <taxon>Bdelloidea</taxon>
        <taxon>Philodinida</taxon>
        <taxon>Philodinidae</taxon>
        <taxon>Rotaria</taxon>
    </lineage>
</organism>
<dbReference type="EMBL" id="CAJOBE010006362">
    <property type="protein sequence ID" value="CAF4004767.1"/>
    <property type="molecule type" value="Genomic_DNA"/>
</dbReference>
<evidence type="ECO:0000313" key="3">
    <source>
        <dbReference type="EMBL" id="CAF4004767.1"/>
    </source>
</evidence>
<accession>A0A815UUM7</accession>
<reference evidence="2" key="1">
    <citation type="submission" date="2021-02" db="EMBL/GenBank/DDBJ databases">
        <authorList>
            <person name="Nowell W R."/>
        </authorList>
    </citation>
    <scope>NUCLEOTIDE SEQUENCE</scope>
</reference>
<dbReference type="Pfam" id="PF05699">
    <property type="entry name" value="Dimer_Tnp_hAT"/>
    <property type="match status" value="1"/>
</dbReference>
<dbReference type="GO" id="GO:0046983">
    <property type="term" value="F:protein dimerization activity"/>
    <property type="evidence" value="ECO:0007669"/>
    <property type="project" value="InterPro"/>
</dbReference>
<sequence>MSNSASSSTTLNCSDLQNNMKETKQSVVKKFFINVEAKKSNLWHGTCSICLQDVTDTYGTTSSFVRHMKNVRLITNNATNNIKAFNDIVPPGFEIYFEDNDHVDASNSNSLKDDNDGLEEIFHVGSNDYFELTPLTDDIIQSEKNKETFDEFMTLLYLFNEATVLTPGDQTASISMVGPILLYLLSDLKLEKKFERTSLLCDALICSLKTCFGGFCQHFPISTDNLTVKITENTNTSSLYADPIFLMSPIVDGRFKFQSINDCILLSNYTKTNIISIIKQYIIDVSIKLNSKSTNNDVEVQVIFNEASNNHTDTIFTGKDNKKYLFPTLKFGSFEKTKIDNSTPKSISSEIHSFMQEENLTSDFFFKKINLYRSLNKLARKILCISAISAPIEGVFSQSGLLMRPNRSSFIESNVCLLTSLKCNRSLI</sequence>
<dbReference type="Proteomes" id="UP000663874">
    <property type="component" value="Unassembled WGS sequence"/>
</dbReference>
<dbReference type="Proteomes" id="UP000663889">
    <property type="component" value="Unassembled WGS sequence"/>
</dbReference>